<proteinExistence type="inferred from homology"/>
<keyword evidence="1" id="KW-0808">Transferase</keyword>
<comment type="catalytic activity">
    <reaction evidence="1">
        <text>adenosine(2030) in 23S rRNA + S-adenosyl-L-methionine = N(6)-methyladenosine(2030) in 23S rRNA + S-adenosyl-L-homocysteine + H(+)</text>
        <dbReference type="Rhea" id="RHEA:43736"/>
        <dbReference type="Rhea" id="RHEA-COMP:10668"/>
        <dbReference type="Rhea" id="RHEA-COMP:10669"/>
        <dbReference type="ChEBI" id="CHEBI:15378"/>
        <dbReference type="ChEBI" id="CHEBI:57856"/>
        <dbReference type="ChEBI" id="CHEBI:59789"/>
        <dbReference type="ChEBI" id="CHEBI:74411"/>
        <dbReference type="ChEBI" id="CHEBI:74449"/>
        <dbReference type="EC" id="2.1.1.266"/>
    </reaction>
</comment>
<name>A0ABT3A704_9ALTE</name>
<keyword evidence="1" id="KW-0489">Methyltransferase</keyword>
<feature type="binding site" evidence="1">
    <location>
        <position position="160"/>
    </location>
    <ligand>
        <name>S-adenosyl-L-methionine</name>
        <dbReference type="ChEBI" id="CHEBI:59789"/>
    </ligand>
</feature>
<feature type="binding site" evidence="1">
    <location>
        <position position="42"/>
    </location>
    <ligand>
        <name>S-adenosyl-L-methionine</name>
        <dbReference type="ChEBI" id="CHEBI:59789"/>
    </ligand>
</feature>
<dbReference type="InterPro" id="IPR029063">
    <property type="entry name" value="SAM-dependent_MTases_sf"/>
</dbReference>
<feature type="binding site" evidence="1">
    <location>
        <begin position="139"/>
        <end position="140"/>
    </location>
    <ligand>
        <name>S-adenosyl-L-methionine</name>
        <dbReference type="ChEBI" id="CHEBI:59789"/>
    </ligand>
</feature>
<reference evidence="2 3" key="1">
    <citation type="submission" date="2022-10" db="EMBL/GenBank/DDBJ databases">
        <title>Aestuariibacter sp. AA17 isolated from Montipora capitata coral fragment.</title>
        <authorList>
            <person name="Emsley S.A."/>
            <person name="Pfannmuller K.M."/>
            <person name="Loughran R.M."/>
            <person name="Shlafstein M."/>
            <person name="Papke E."/>
            <person name="Saw J.H."/>
            <person name="Ushijima B."/>
            <person name="Videau P."/>
        </authorList>
    </citation>
    <scope>NUCLEOTIDE SEQUENCE [LARGE SCALE GENOMIC DNA]</scope>
    <source>
        <strain evidence="2 3">AA17</strain>
    </source>
</reference>
<dbReference type="SUPFAM" id="SSF53335">
    <property type="entry name" value="S-adenosyl-L-methionine-dependent methyltransferases"/>
    <property type="match status" value="1"/>
</dbReference>
<dbReference type="Pfam" id="PF04378">
    <property type="entry name" value="RsmJ"/>
    <property type="match status" value="1"/>
</dbReference>
<organism evidence="2 3">
    <name type="scientific">Fluctibacter corallii</name>
    <dbReference type="NCBI Taxonomy" id="2984329"/>
    <lineage>
        <taxon>Bacteria</taxon>
        <taxon>Pseudomonadati</taxon>
        <taxon>Pseudomonadota</taxon>
        <taxon>Gammaproteobacteria</taxon>
        <taxon>Alteromonadales</taxon>
        <taxon>Alteromonadaceae</taxon>
        <taxon>Fluctibacter</taxon>
    </lineage>
</organism>
<keyword evidence="1" id="KW-0698">rRNA processing</keyword>
<dbReference type="EMBL" id="JAOWKX010000002">
    <property type="protein sequence ID" value="MCV2884131.1"/>
    <property type="molecule type" value="Genomic_DNA"/>
</dbReference>
<comment type="similarity">
    <text evidence="1">Belongs to the RlmJ family.</text>
</comment>
<comment type="caution">
    <text evidence="2">The sequence shown here is derived from an EMBL/GenBank/DDBJ whole genome shotgun (WGS) entry which is preliminary data.</text>
</comment>
<dbReference type="RefSeq" id="WP_263711337.1">
    <property type="nucleotide sequence ID" value="NZ_JAOWKX010000002.1"/>
</dbReference>
<feature type="binding site" evidence="1">
    <location>
        <position position="115"/>
    </location>
    <ligand>
        <name>S-adenosyl-L-methionine</name>
        <dbReference type="ChEBI" id="CHEBI:59789"/>
    </ligand>
</feature>
<accession>A0ABT3A704</accession>
<evidence type="ECO:0000256" key="1">
    <source>
        <dbReference type="HAMAP-Rule" id="MF_00934"/>
    </source>
</evidence>
<protein>
    <recommendedName>
        <fullName evidence="1">Ribosomal RNA large subunit methyltransferase J</fullName>
        <ecNumber evidence="1">2.1.1.266</ecNumber>
    </recommendedName>
    <alternativeName>
        <fullName evidence="1">23S rRNA (adenine(2030)-N6)-methyltransferase</fullName>
    </alternativeName>
    <alternativeName>
        <fullName evidence="1">23S rRNA m6A2030 methyltransferase</fullName>
    </alternativeName>
</protein>
<evidence type="ECO:0000313" key="3">
    <source>
        <dbReference type="Proteomes" id="UP001652504"/>
    </source>
</evidence>
<keyword evidence="3" id="KW-1185">Reference proteome</keyword>
<dbReference type="Proteomes" id="UP001652504">
    <property type="component" value="Unassembled WGS sequence"/>
</dbReference>
<keyword evidence="1" id="KW-0694">RNA-binding</keyword>
<dbReference type="HAMAP" id="MF_00934">
    <property type="entry name" value="23SrRNA_methyltr_J"/>
    <property type="match status" value="1"/>
</dbReference>
<feature type="binding site" evidence="1">
    <location>
        <position position="19"/>
    </location>
    <ligand>
        <name>S-adenosyl-L-methionine</name>
        <dbReference type="ChEBI" id="CHEBI:59789"/>
    </ligand>
</feature>
<dbReference type="Gene3D" id="3.40.50.150">
    <property type="entry name" value="Vaccinia Virus protein VP39"/>
    <property type="match status" value="1"/>
</dbReference>
<dbReference type="EC" id="2.1.1.266" evidence="1"/>
<feature type="site" description="Interaction with substrate rRNA" evidence="1">
    <location>
        <position position="4"/>
    </location>
</feature>
<sequence>MLSYRHSFHAGNHGDVLKHLCQILLLDKLATKAKPYVYIDTHSGRGLYSFDSEQALKTREFDSGITRLMAATTHSPALNRYKSVVAPFYEQNEYPGSPALALSQLREQDSGILMELHSDEIHHLKRLQRHERVAIHHRDGFEGVVALTPPNPKRGLVLIDPPYEQASEYGTLFDALSDAIARWQTGVYAIWYPLLSVRAKEKAGMSEALVEKLPSLPVKSVLDIRLSVCENHENAGMFGSGMVIINAPWQFDEHIYPALEELTPLLATDSGANFSINWLKAPE</sequence>
<gene>
    <name evidence="1 2" type="primary">rlmJ</name>
    <name evidence="2" type="ORF">OE749_05450</name>
</gene>
<dbReference type="PANTHER" id="PTHR37426:SF1">
    <property type="entry name" value="RIBOSOMAL RNA LARGE SUBUNIT METHYLTRANSFERASE J"/>
    <property type="match status" value="1"/>
</dbReference>
<feature type="binding site" evidence="1">
    <location>
        <position position="97"/>
    </location>
    <ligand>
        <name>S-adenosyl-L-methionine</name>
        <dbReference type="ChEBI" id="CHEBI:59789"/>
    </ligand>
</feature>
<dbReference type="PANTHER" id="PTHR37426">
    <property type="entry name" value="RIBOSOMAL RNA LARGE SUBUNIT METHYLTRANSFERASE J"/>
    <property type="match status" value="1"/>
</dbReference>
<comment type="function">
    <text evidence="1">Specifically methylates the adenine in position 2030 of 23S rRNA.</text>
</comment>
<dbReference type="InterPro" id="IPR007473">
    <property type="entry name" value="RlmJ"/>
</dbReference>
<comment type="subunit">
    <text evidence="1">Monomer.</text>
</comment>
<feature type="active site" description="Proton acceptor" evidence="1">
    <location>
        <position position="160"/>
    </location>
</feature>
<evidence type="ECO:0000313" key="2">
    <source>
        <dbReference type="EMBL" id="MCV2884131.1"/>
    </source>
</evidence>
<keyword evidence="1" id="KW-0949">S-adenosyl-L-methionine</keyword>